<dbReference type="RefSeq" id="WP_046139129.1">
    <property type="nucleotide sequence ID" value="NZ_LANJ01000016.1"/>
</dbReference>
<dbReference type="AlphaFoldDB" id="A0A0F5QBL8"/>
<dbReference type="EMBL" id="LANJ01000016">
    <property type="protein sequence ID" value="KKC38113.1"/>
    <property type="molecule type" value="Genomic_DNA"/>
</dbReference>
<dbReference type="Proteomes" id="UP000033411">
    <property type="component" value="Unassembled WGS sequence"/>
</dbReference>
<dbReference type="InterPro" id="IPR009936">
    <property type="entry name" value="DUF1468"/>
</dbReference>
<feature type="transmembrane region" description="Helical" evidence="1">
    <location>
        <begin position="113"/>
        <end position="144"/>
    </location>
</feature>
<comment type="caution">
    <text evidence="3">The sequence shown here is derived from an EMBL/GenBank/DDBJ whole genome shotgun (WGS) entry which is preliminary data.</text>
</comment>
<keyword evidence="4" id="KW-1185">Reference proteome</keyword>
<keyword evidence="1" id="KW-0472">Membrane</keyword>
<dbReference type="Pfam" id="PF07331">
    <property type="entry name" value="TctB"/>
    <property type="match status" value="1"/>
</dbReference>
<feature type="domain" description="DUF1468" evidence="2">
    <location>
        <begin position="39"/>
        <end position="177"/>
    </location>
</feature>
<feature type="transmembrane region" description="Helical" evidence="1">
    <location>
        <begin position="37"/>
        <end position="58"/>
    </location>
</feature>
<keyword evidence="1" id="KW-1133">Transmembrane helix</keyword>
<reference evidence="3 4" key="1">
    <citation type="submission" date="2015-03" db="EMBL/GenBank/DDBJ databases">
        <authorList>
            <person name="Lepp D."/>
            <person name="Hassan Y.I."/>
            <person name="Li X.-Z."/>
            <person name="Zhou T."/>
        </authorList>
    </citation>
    <scope>NUCLEOTIDE SEQUENCE [LARGE SCALE GENOMIC DNA]</scope>
    <source>
        <strain evidence="3 4">E84</strain>
    </source>
</reference>
<dbReference type="OrthoDB" id="7950028at2"/>
<evidence type="ECO:0000256" key="1">
    <source>
        <dbReference type="SAM" id="Phobius"/>
    </source>
</evidence>
<feature type="transmembrane region" description="Helical" evidence="1">
    <location>
        <begin position="70"/>
        <end position="92"/>
    </location>
</feature>
<protein>
    <recommendedName>
        <fullName evidence="2">DUF1468 domain-containing protein</fullName>
    </recommendedName>
</protein>
<name>A0A0F5QBL8_9HYPH</name>
<feature type="transmembrane region" description="Helical" evidence="1">
    <location>
        <begin position="150"/>
        <end position="169"/>
    </location>
</feature>
<organism evidence="3 4">
    <name type="scientific">Devosia epidermidihirudinis</name>
    <dbReference type="NCBI Taxonomy" id="1293439"/>
    <lineage>
        <taxon>Bacteria</taxon>
        <taxon>Pseudomonadati</taxon>
        <taxon>Pseudomonadota</taxon>
        <taxon>Alphaproteobacteria</taxon>
        <taxon>Hyphomicrobiales</taxon>
        <taxon>Devosiaceae</taxon>
        <taxon>Devosia</taxon>
    </lineage>
</organism>
<gene>
    <name evidence="3" type="ORF">WH87_10940</name>
</gene>
<sequence>MTELNQLADSSGDIILSPEELAAEHDLAARPSRRLEIVIAVTALVLSVTAIVLSQNIYLRMGAGGLDPKWWPTVLSSIAAGLSAILVGFALFGPTVSRGDLESVADGGWQRMLLALALSALYVFAWAQIGYIVPTIIYLAALLWLFGLRAWKGLVLFPLITTGFIYGLFHTMLRVPL</sequence>
<evidence type="ECO:0000313" key="4">
    <source>
        <dbReference type="Proteomes" id="UP000033411"/>
    </source>
</evidence>
<accession>A0A0F5QBL8</accession>
<dbReference type="PATRIC" id="fig|1293439.3.peg.1777"/>
<proteinExistence type="predicted"/>
<dbReference type="STRING" id="1293439.WH87_10940"/>
<keyword evidence="1" id="KW-0812">Transmembrane</keyword>
<evidence type="ECO:0000259" key="2">
    <source>
        <dbReference type="Pfam" id="PF07331"/>
    </source>
</evidence>
<evidence type="ECO:0000313" key="3">
    <source>
        <dbReference type="EMBL" id="KKC38113.1"/>
    </source>
</evidence>